<protein>
    <submittedName>
        <fullName evidence="1">Cytochrome c</fullName>
    </submittedName>
</protein>
<dbReference type="Proteomes" id="UP001620339">
    <property type="component" value="Unassembled WGS sequence"/>
</dbReference>
<name>A0ABW8J5F0_9GAMM</name>
<organism evidence="1 2">
    <name type="scientific">Rhodanobacter hydrolyticus</name>
    <dbReference type="NCBI Taxonomy" id="2250595"/>
    <lineage>
        <taxon>Bacteria</taxon>
        <taxon>Pseudomonadati</taxon>
        <taxon>Pseudomonadota</taxon>
        <taxon>Gammaproteobacteria</taxon>
        <taxon>Lysobacterales</taxon>
        <taxon>Rhodanobacteraceae</taxon>
        <taxon>Rhodanobacter</taxon>
    </lineage>
</organism>
<dbReference type="PROSITE" id="PS51009">
    <property type="entry name" value="CYTCII"/>
    <property type="match status" value="1"/>
</dbReference>
<dbReference type="InterPro" id="IPR010980">
    <property type="entry name" value="Cyt_c/b562"/>
</dbReference>
<evidence type="ECO:0000313" key="1">
    <source>
        <dbReference type="EMBL" id="MFK2876978.1"/>
    </source>
</evidence>
<sequence length="129" mass="13571">MRAALLILLGLAIGVIGTSQVMNALAARNPMPKAVMHTLGYHAGELKQAMKSQQCDAAKIQLHLLRLQSTSTDIVPTFGIADQGFTDAANKLQTTLQQAVAAAPATCASLATALKPVGEACQSCHQKYR</sequence>
<dbReference type="EMBL" id="JADIKK010000008">
    <property type="protein sequence ID" value="MFK2876978.1"/>
    <property type="molecule type" value="Genomic_DNA"/>
</dbReference>
<dbReference type="SUPFAM" id="SSF47175">
    <property type="entry name" value="Cytochromes"/>
    <property type="match status" value="1"/>
</dbReference>
<gene>
    <name evidence="1" type="ORF">ISP25_07865</name>
</gene>
<comment type="caution">
    <text evidence="1">The sequence shown here is derived from an EMBL/GenBank/DDBJ whole genome shotgun (WGS) entry which is preliminary data.</text>
</comment>
<dbReference type="Pfam" id="PF01322">
    <property type="entry name" value="Cytochrom_C_2"/>
    <property type="match status" value="1"/>
</dbReference>
<reference evidence="1 2" key="1">
    <citation type="submission" date="2020-10" db="EMBL/GenBank/DDBJ databases">
        <title>Phylogeny of dyella-like bacteria.</title>
        <authorList>
            <person name="Fu J."/>
        </authorList>
    </citation>
    <scope>NUCLEOTIDE SEQUENCE [LARGE SCALE GENOMIC DNA]</scope>
    <source>
        <strain evidence="1 2">KACC 19113</strain>
    </source>
</reference>
<dbReference type="InterPro" id="IPR002321">
    <property type="entry name" value="Cyt_c_II"/>
</dbReference>
<keyword evidence="2" id="KW-1185">Reference proteome</keyword>
<accession>A0ABW8J5F0</accession>
<evidence type="ECO:0000313" key="2">
    <source>
        <dbReference type="Proteomes" id="UP001620339"/>
    </source>
</evidence>
<dbReference type="RefSeq" id="WP_404613035.1">
    <property type="nucleotide sequence ID" value="NZ_JADIKK010000008.1"/>
</dbReference>
<dbReference type="Gene3D" id="1.20.120.10">
    <property type="entry name" value="Cytochrome c/b562"/>
    <property type="match status" value="1"/>
</dbReference>
<proteinExistence type="predicted"/>